<reference evidence="2" key="2">
    <citation type="submission" date="2024-02" db="EMBL/GenBank/DDBJ databases">
        <title>Neisseria leonii sp. nov.</title>
        <authorList>
            <person name="Boutroux M."/>
            <person name="Favre-Rochex S."/>
            <person name="Gorgette O."/>
            <person name="Touak G."/>
            <person name="Muhle E."/>
            <person name="Chesneau O."/>
            <person name="Clermont D."/>
            <person name="Rahi P."/>
        </authorList>
    </citation>
    <scope>NUCLEOTIDE SEQUENCE</scope>
    <source>
        <strain evidence="2">51.81</strain>
    </source>
</reference>
<evidence type="ECO:0000313" key="3">
    <source>
        <dbReference type="Proteomes" id="UP001149607"/>
    </source>
</evidence>
<dbReference type="RefSeq" id="WP_274585628.1">
    <property type="nucleotide sequence ID" value="NZ_CP145811.1"/>
</dbReference>
<accession>A0A9X4E4E8</accession>
<reference evidence="1" key="1">
    <citation type="submission" date="2022-10" db="EMBL/GenBank/DDBJ databases">
        <authorList>
            <person name="Boutroux M."/>
        </authorList>
    </citation>
    <scope>NUCLEOTIDE SEQUENCE</scope>
    <source>
        <strain evidence="1">51.81</strain>
    </source>
</reference>
<organism evidence="1">
    <name type="scientific">Neisseria leonii</name>
    <dbReference type="NCBI Taxonomy" id="2995413"/>
    <lineage>
        <taxon>Bacteria</taxon>
        <taxon>Pseudomonadati</taxon>
        <taxon>Pseudomonadota</taxon>
        <taxon>Betaproteobacteria</taxon>
        <taxon>Neisseriales</taxon>
        <taxon>Neisseriaceae</taxon>
        <taxon>Neisseria</taxon>
    </lineage>
</organism>
<keyword evidence="3" id="KW-1185">Reference proteome</keyword>
<dbReference type="EMBL" id="JAPQFL010000007">
    <property type="protein sequence ID" value="MDD9328560.1"/>
    <property type="molecule type" value="Genomic_DNA"/>
</dbReference>
<name>A0A9X4E4E8_9NEIS</name>
<evidence type="ECO:0000313" key="1">
    <source>
        <dbReference type="EMBL" id="MDD9328560.1"/>
    </source>
</evidence>
<proteinExistence type="predicted"/>
<protein>
    <submittedName>
        <fullName evidence="1">Uncharacterized protein</fullName>
    </submittedName>
</protein>
<gene>
    <name evidence="1" type="ORF">ORY91_001994</name>
    <name evidence="2" type="ORF">V9W64_04475</name>
</gene>
<dbReference type="Proteomes" id="UP001149607">
    <property type="component" value="Chromosome"/>
</dbReference>
<evidence type="ECO:0000313" key="2">
    <source>
        <dbReference type="EMBL" id="WWY03983.1"/>
    </source>
</evidence>
<dbReference type="AlphaFoldDB" id="A0A9X4E4E8"/>
<sequence>MSPFPSICLLHTEKRYIGIGRPFKQFDNDYGCAFMIFDGFGFTGRPG</sequence>
<dbReference type="EMBL" id="CP146598">
    <property type="protein sequence ID" value="WWY03983.1"/>
    <property type="molecule type" value="Genomic_DNA"/>
</dbReference>